<dbReference type="PANTHER" id="PTHR35010">
    <property type="entry name" value="BLL4672 PROTEIN-RELATED"/>
    <property type="match status" value="1"/>
</dbReference>
<dbReference type="EMBL" id="OBEG01000002">
    <property type="protein sequence ID" value="SNY80437.1"/>
    <property type="molecule type" value="Genomic_DNA"/>
</dbReference>
<dbReference type="GO" id="GO:0003677">
    <property type="term" value="F:DNA binding"/>
    <property type="evidence" value="ECO:0007669"/>
    <property type="project" value="InterPro"/>
</dbReference>
<feature type="region of interest" description="Disordered" evidence="1">
    <location>
        <begin position="1"/>
        <end position="20"/>
    </location>
</feature>
<dbReference type="AlphaFoldDB" id="A0A285L8R0"/>
<evidence type="ECO:0000313" key="4">
    <source>
        <dbReference type="Proteomes" id="UP000219565"/>
    </source>
</evidence>
<dbReference type="Pfam" id="PF17765">
    <property type="entry name" value="MLTR_LBD"/>
    <property type="match status" value="1"/>
</dbReference>
<protein>
    <submittedName>
        <fullName evidence="3">Helix-turn-helix domain-containing protein</fullName>
    </submittedName>
</protein>
<dbReference type="Gene3D" id="3.30.450.180">
    <property type="match status" value="1"/>
</dbReference>
<evidence type="ECO:0000256" key="1">
    <source>
        <dbReference type="SAM" id="MobiDB-lite"/>
    </source>
</evidence>
<accession>A0A285L8R0</accession>
<feature type="domain" description="HTH cro/C1-type" evidence="2">
    <location>
        <begin position="68"/>
        <end position="115"/>
    </location>
</feature>
<name>A0A285L8R0_9NOCA</name>
<dbReference type="Pfam" id="PF13560">
    <property type="entry name" value="HTH_31"/>
    <property type="match status" value="1"/>
</dbReference>
<keyword evidence="4" id="KW-1185">Reference proteome</keyword>
<evidence type="ECO:0000313" key="3">
    <source>
        <dbReference type="EMBL" id="SNY80437.1"/>
    </source>
</evidence>
<dbReference type="InterPro" id="IPR010982">
    <property type="entry name" value="Lambda_DNA-bd_dom_sf"/>
</dbReference>
<organism evidence="3 4">
    <name type="scientific">Nocardia amikacinitolerans</name>
    <dbReference type="NCBI Taxonomy" id="756689"/>
    <lineage>
        <taxon>Bacteria</taxon>
        <taxon>Bacillati</taxon>
        <taxon>Actinomycetota</taxon>
        <taxon>Actinomycetes</taxon>
        <taxon>Mycobacteriales</taxon>
        <taxon>Nocardiaceae</taxon>
        <taxon>Nocardia</taxon>
    </lineage>
</organism>
<dbReference type="Proteomes" id="UP000219565">
    <property type="component" value="Unassembled WGS sequence"/>
</dbReference>
<dbReference type="SUPFAM" id="SSF47413">
    <property type="entry name" value="lambda repressor-like DNA-binding domains"/>
    <property type="match status" value="1"/>
</dbReference>
<dbReference type="PANTHER" id="PTHR35010:SF2">
    <property type="entry name" value="BLL4672 PROTEIN"/>
    <property type="match status" value="1"/>
</dbReference>
<gene>
    <name evidence="3" type="ORF">SAMN04244553_2005</name>
</gene>
<dbReference type="PROSITE" id="PS50943">
    <property type="entry name" value="HTH_CROC1"/>
    <property type="match status" value="1"/>
</dbReference>
<dbReference type="Gene3D" id="1.10.260.40">
    <property type="entry name" value="lambda repressor-like DNA-binding domains"/>
    <property type="match status" value="1"/>
</dbReference>
<dbReference type="CDD" id="cd00093">
    <property type="entry name" value="HTH_XRE"/>
    <property type="match status" value="1"/>
</dbReference>
<dbReference type="InterPro" id="IPR001387">
    <property type="entry name" value="Cro/C1-type_HTH"/>
</dbReference>
<sequence length="318" mass="33996">MSHCAGVRKELEGRAESGSGRATLAAATACTVRRVSDNELGLFLRSRREAVTPARVGLPAGPRRRTPGLRRAELATLAGVSVEYITRLEQGRDRHPSPPVLAALADALQLAPSERIHLHRLTKTDPGFTCMGDAQPNRQVRATVRAMLDHLDPAAAVVINRLGEVLACTDGYRRLMGPTGLLDADPFANLARFVFADPRAREVYPDWDHVADQQVATLKQGPFRADPAIAALADELTVVAGDEFTDRVASVPSLPAATGITRLAHPTAGPLRLAYETLDLFADDDQQIIVHLPADDATAAALDALAGRRPGQLRAVSG</sequence>
<proteinExistence type="predicted"/>
<reference evidence="3 4" key="1">
    <citation type="submission" date="2017-09" db="EMBL/GenBank/DDBJ databases">
        <authorList>
            <person name="Ehlers B."/>
            <person name="Leendertz F.H."/>
        </authorList>
    </citation>
    <scope>NUCLEOTIDE SEQUENCE [LARGE SCALE GENOMIC DNA]</scope>
    <source>
        <strain evidence="3 4">DSM 45537</strain>
    </source>
</reference>
<dbReference type="InterPro" id="IPR041413">
    <property type="entry name" value="MLTR_LBD"/>
</dbReference>
<evidence type="ECO:0000259" key="2">
    <source>
        <dbReference type="PROSITE" id="PS50943"/>
    </source>
</evidence>
<dbReference type="SMART" id="SM00530">
    <property type="entry name" value="HTH_XRE"/>
    <property type="match status" value="1"/>
</dbReference>
<dbReference type="STRING" id="1379680.GCA_001612615_06298"/>